<dbReference type="EMBL" id="VOIH02000004">
    <property type="protein sequence ID" value="KAF3448132.1"/>
    <property type="molecule type" value="Genomic_DNA"/>
</dbReference>
<reference evidence="1" key="1">
    <citation type="submission" date="2020-03" db="EMBL/GenBank/DDBJ databases">
        <title>A high-quality chromosome-level genome assembly of a woody plant with both climbing and erect habits, Rhamnella rubrinervis.</title>
        <authorList>
            <person name="Lu Z."/>
            <person name="Yang Y."/>
            <person name="Zhu X."/>
            <person name="Sun Y."/>
        </authorList>
    </citation>
    <scope>NUCLEOTIDE SEQUENCE</scope>
    <source>
        <strain evidence="1">BYM</strain>
        <tissue evidence="1">Leaf</tissue>
    </source>
</reference>
<dbReference type="AlphaFoldDB" id="A0A8K0MJF6"/>
<dbReference type="Proteomes" id="UP000796880">
    <property type="component" value="Unassembled WGS sequence"/>
</dbReference>
<comment type="caution">
    <text evidence="1">The sequence shown here is derived from an EMBL/GenBank/DDBJ whole genome shotgun (WGS) entry which is preliminary data.</text>
</comment>
<gene>
    <name evidence="1" type="ORF">FNV43_RR08843</name>
</gene>
<dbReference type="OrthoDB" id="418757at2759"/>
<name>A0A8K0MJF6_9ROSA</name>
<evidence type="ECO:0000313" key="2">
    <source>
        <dbReference type="Proteomes" id="UP000796880"/>
    </source>
</evidence>
<accession>A0A8K0MJF6</accession>
<proteinExistence type="predicted"/>
<organism evidence="1 2">
    <name type="scientific">Rhamnella rubrinervis</name>
    <dbReference type="NCBI Taxonomy" id="2594499"/>
    <lineage>
        <taxon>Eukaryota</taxon>
        <taxon>Viridiplantae</taxon>
        <taxon>Streptophyta</taxon>
        <taxon>Embryophyta</taxon>
        <taxon>Tracheophyta</taxon>
        <taxon>Spermatophyta</taxon>
        <taxon>Magnoliopsida</taxon>
        <taxon>eudicotyledons</taxon>
        <taxon>Gunneridae</taxon>
        <taxon>Pentapetalae</taxon>
        <taxon>rosids</taxon>
        <taxon>fabids</taxon>
        <taxon>Rosales</taxon>
        <taxon>Rhamnaceae</taxon>
        <taxon>rhamnoid group</taxon>
        <taxon>Rhamneae</taxon>
        <taxon>Rhamnella</taxon>
    </lineage>
</organism>
<evidence type="ECO:0000313" key="1">
    <source>
        <dbReference type="EMBL" id="KAF3448132.1"/>
    </source>
</evidence>
<protein>
    <submittedName>
        <fullName evidence="1">Uncharacterized protein</fullName>
    </submittedName>
</protein>
<keyword evidence="2" id="KW-1185">Reference proteome</keyword>
<sequence length="131" mass="14339">MLSPNQCSSIEEEMEHMVNVPYSNAIGSIVYAMICMRPDLAYSNSVLKVKCIATIKVGKEAMRLKGLVIKFNDSAGSEVADSLAFVGLPMTDDDFIMQLINGLPLEFDAMIATINSCSSIAIEEFQSLFMN</sequence>